<accession>A0A1H0DTB7</accession>
<dbReference type="NCBIfam" id="TIGR01596">
    <property type="entry name" value="cas3_HD"/>
    <property type="match status" value="1"/>
</dbReference>
<reference evidence="12" key="1">
    <citation type="submission" date="2016-10" db="EMBL/GenBank/DDBJ databases">
        <authorList>
            <person name="Varghese N."/>
            <person name="Submissions S."/>
        </authorList>
    </citation>
    <scope>NUCLEOTIDE SEQUENCE [LARGE SCALE GENOMIC DNA]</scope>
    <source>
        <strain evidence="12">CGMCC 4.7042</strain>
    </source>
</reference>
<dbReference type="Proteomes" id="UP000199063">
    <property type="component" value="Unassembled WGS sequence"/>
</dbReference>
<dbReference type="EMBL" id="FNHI01000036">
    <property type="protein sequence ID" value="SDN73487.1"/>
    <property type="molecule type" value="Genomic_DNA"/>
</dbReference>
<keyword evidence="3" id="KW-0479">Metal-binding</keyword>
<dbReference type="InterPro" id="IPR001650">
    <property type="entry name" value="Helicase_C-like"/>
</dbReference>
<dbReference type="PANTHER" id="PTHR47963:SF9">
    <property type="entry name" value="CRISPR-ASSOCIATED ENDONUCLEASE_HELICASE CAS3"/>
    <property type="match status" value="1"/>
</dbReference>
<dbReference type="InterPro" id="IPR038257">
    <property type="entry name" value="CRISPR-assoc_Cas3_HD_sf"/>
</dbReference>
<protein>
    <submittedName>
        <fullName evidence="11">CRISPR-associated endonuclease/helicase Cas3</fullName>
    </submittedName>
</protein>
<dbReference type="Pfam" id="PF22590">
    <property type="entry name" value="Cas3-like_C_2"/>
    <property type="match status" value="1"/>
</dbReference>
<evidence type="ECO:0000256" key="2">
    <source>
        <dbReference type="ARBA" id="ARBA00009046"/>
    </source>
</evidence>
<evidence type="ECO:0000313" key="11">
    <source>
        <dbReference type="EMBL" id="SDN73487.1"/>
    </source>
</evidence>
<keyword evidence="11" id="KW-0255">Endonuclease</keyword>
<evidence type="ECO:0000256" key="5">
    <source>
        <dbReference type="ARBA" id="ARBA00022801"/>
    </source>
</evidence>
<evidence type="ECO:0000256" key="8">
    <source>
        <dbReference type="ARBA" id="ARBA00023118"/>
    </source>
</evidence>
<evidence type="ECO:0000256" key="4">
    <source>
        <dbReference type="ARBA" id="ARBA00022741"/>
    </source>
</evidence>
<evidence type="ECO:0000256" key="7">
    <source>
        <dbReference type="ARBA" id="ARBA00022840"/>
    </source>
</evidence>
<dbReference type="InterPro" id="IPR014001">
    <property type="entry name" value="Helicase_ATP-bd"/>
</dbReference>
<dbReference type="PROSITE" id="PS51643">
    <property type="entry name" value="HD_CAS3"/>
    <property type="match status" value="1"/>
</dbReference>
<dbReference type="Pfam" id="PF18395">
    <property type="entry name" value="Cas3_C"/>
    <property type="match status" value="1"/>
</dbReference>
<dbReference type="InterPro" id="IPR006935">
    <property type="entry name" value="Helicase/UvrB_N"/>
</dbReference>
<evidence type="ECO:0000256" key="9">
    <source>
        <dbReference type="SAM" id="MobiDB-lite"/>
    </source>
</evidence>
<keyword evidence="8" id="KW-0051">Antiviral defense</keyword>
<dbReference type="InterPro" id="IPR006483">
    <property type="entry name" value="CRISPR-assoc_Cas3_HD"/>
</dbReference>
<dbReference type="GO" id="GO:0003723">
    <property type="term" value="F:RNA binding"/>
    <property type="evidence" value="ECO:0007669"/>
    <property type="project" value="TreeGrafter"/>
</dbReference>
<feature type="compositionally biased region" description="Low complexity" evidence="9">
    <location>
        <begin position="367"/>
        <end position="382"/>
    </location>
</feature>
<keyword evidence="11" id="KW-0540">Nuclease</keyword>
<evidence type="ECO:0000259" key="10">
    <source>
        <dbReference type="PROSITE" id="PS51643"/>
    </source>
</evidence>
<name>A0A1H0DTB7_9ACTN</name>
<dbReference type="SUPFAM" id="SSF52540">
    <property type="entry name" value="P-loop containing nucleoside triphosphate hydrolases"/>
    <property type="match status" value="1"/>
</dbReference>
<dbReference type="GO" id="GO:0051607">
    <property type="term" value="P:defense response to virus"/>
    <property type="evidence" value="ECO:0007669"/>
    <property type="project" value="UniProtKB-KW"/>
</dbReference>
<evidence type="ECO:0000256" key="6">
    <source>
        <dbReference type="ARBA" id="ARBA00022806"/>
    </source>
</evidence>
<dbReference type="Pfam" id="PF04851">
    <property type="entry name" value="ResIII"/>
    <property type="match status" value="1"/>
</dbReference>
<dbReference type="Gene3D" id="3.40.50.300">
    <property type="entry name" value="P-loop containing nucleotide triphosphate hydrolases"/>
    <property type="match status" value="2"/>
</dbReference>
<dbReference type="GO" id="GO:0004519">
    <property type="term" value="F:endonuclease activity"/>
    <property type="evidence" value="ECO:0007669"/>
    <property type="project" value="UniProtKB-KW"/>
</dbReference>
<dbReference type="Pfam" id="PF18019">
    <property type="entry name" value="Cas3_HD"/>
    <property type="match status" value="1"/>
</dbReference>
<feature type="region of interest" description="Disordered" evidence="9">
    <location>
        <begin position="361"/>
        <end position="397"/>
    </location>
</feature>
<dbReference type="CDD" id="cd09641">
    <property type="entry name" value="Cas3''_I"/>
    <property type="match status" value="1"/>
</dbReference>
<dbReference type="GO" id="GO:0003677">
    <property type="term" value="F:DNA binding"/>
    <property type="evidence" value="ECO:0007669"/>
    <property type="project" value="InterPro"/>
</dbReference>
<evidence type="ECO:0000256" key="1">
    <source>
        <dbReference type="ARBA" id="ARBA00006847"/>
    </source>
</evidence>
<keyword evidence="4" id="KW-0547">Nucleotide-binding</keyword>
<keyword evidence="12" id="KW-1185">Reference proteome</keyword>
<dbReference type="SMART" id="SM00490">
    <property type="entry name" value="HELICc"/>
    <property type="match status" value="1"/>
</dbReference>
<dbReference type="InterPro" id="IPR050547">
    <property type="entry name" value="DEAD_box_RNA_helicases"/>
</dbReference>
<dbReference type="GO" id="GO:0016787">
    <property type="term" value="F:hydrolase activity"/>
    <property type="evidence" value="ECO:0007669"/>
    <property type="project" value="UniProtKB-KW"/>
</dbReference>
<dbReference type="AlphaFoldDB" id="A0A1H0DTB7"/>
<dbReference type="InterPro" id="IPR054712">
    <property type="entry name" value="Cas3-like_dom"/>
</dbReference>
<sequence>MTGTAYSLLFHLIDSGAVAGGLWDRFLTPSQKAAITAGLQMGEEQARSLVAFLAACHDVGKLTPHFQCCEPVARLRLGDELLADMGPVTPVSHARASMHIGVNLLHGLGFTREGNDSPAVRAAQCLGGHHGRYLQMDLHRAASARRVEATLGGPSWRDLRYRYVRLLWHLFDVPKPPRWFSAEAAVLITGLIMLADRVSSQRRFWLPNADTPSSGANEHYSRARRQASDEVERSHLTRFDLDRIPFAAAHRGVQTPNAMQASVLEAMPELVRQQGSGIAVVTDATGSGKTVTGLELARIFNEHCGTQGVMWLLPATAAADQAYDILDRYVRAHQPEHPPVTLVHSHSWLNPAYTDRALSAGSEDSVLDGPGDDLLGVDAAAGGDDEETEHGPGPAGPDAWLRGWDSALLAQYTVATVDQAQMAVLPVRHSPLRLLAMSGKTVIVDEAHALTPFSQLQLQRLLNWLGALGTPVVLLSATLPASTQSGLIRSYLSGAGRTPPDGTVSAPVYPGCTFTDAATGLTHHMNDTARTAHTAAQRRTVRLAVRDVTYRQLEHADRTVGERERLEAVADLLRPVTEEGGCAAVVCATVADAQDTYTHLSRSWPGPPADLLLVHARLPGYRRERLLSALRRRLGRSGPRPQRLVVVTTSLLDMSLDIDVDVMVSDLASMARLLQRLGRLARFAGLWKDEHRPRWWQPGHEPCMTVLNPVGDRGGTALPPGWNRIEPGFTLHATAELLHTLKSRTLTVPDDIQRLVELVHGRDSSFGAETDRLARMLATQQSQTLREEHLSAIQLVPPSRRVSSMADLHRQHLTTAHAATRLGTMSRRLLPCYRLPGNNLSLDPAGRLPLPDGEHLSTRAIRSILEHTLPVPAAWVARAPVDSLPPATWAKHPLLAGTVLLPTDPAHPLDGQRFGRHHLRMDDTLGLMHRIDQQG</sequence>
<keyword evidence="5" id="KW-0378">Hydrolase</keyword>
<evidence type="ECO:0000256" key="3">
    <source>
        <dbReference type="ARBA" id="ARBA00022723"/>
    </source>
</evidence>
<dbReference type="InterPro" id="IPR027417">
    <property type="entry name" value="P-loop_NTPase"/>
</dbReference>
<dbReference type="Gene3D" id="1.10.3210.30">
    <property type="match status" value="1"/>
</dbReference>
<proteinExistence type="inferred from homology"/>
<dbReference type="GO" id="GO:0003724">
    <property type="term" value="F:RNA helicase activity"/>
    <property type="evidence" value="ECO:0007669"/>
    <property type="project" value="TreeGrafter"/>
</dbReference>
<dbReference type="InterPro" id="IPR041372">
    <property type="entry name" value="Cas3_C"/>
</dbReference>
<dbReference type="STRING" id="1196353.SAMN05444921_13623"/>
<dbReference type="GO" id="GO:0046872">
    <property type="term" value="F:metal ion binding"/>
    <property type="evidence" value="ECO:0007669"/>
    <property type="project" value="UniProtKB-KW"/>
</dbReference>
<evidence type="ECO:0000313" key="12">
    <source>
        <dbReference type="Proteomes" id="UP000199063"/>
    </source>
</evidence>
<feature type="domain" description="HD Cas3-type" evidence="10">
    <location>
        <begin position="1"/>
        <end position="198"/>
    </location>
</feature>
<dbReference type="GO" id="GO:0005524">
    <property type="term" value="F:ATP binding"/>
    <property type="evidence" value="ECO:0007669"/>
    <property type="project" value="UniProtKB-KW"/>
</dbReference>
<keyword evidence="6 11" id="KW-0347">Helicase</keyword>
<dbReference type="PANTHER" id="PTHR47963">
    <property type="entry name" value="DEAD-BOX ATP-DEPENDENT RNA HELICASE 47, MITOCHONDRIAL"/>
    <property type="match status" value="1"/>
</dbReference>
<organism evidence="11 12">
    <name type="scientific">Streptomyces wuyuanensis</name>
    <dbReference type="NCBI Taxonomy" id="1196353"/>
    <lineage>
        <taxon>Bacteria</taxon>
        <taxon>Bacillati</taxon>
        <taxon>Actinomycetota</taxon>
        <taxon>Actinomycetes</taxon>
        <taxon>Kitasatosporales</taxon>
        <taxon>Streptomycetaceae</taxon>
        <taxon>Streptomyces</taxon>
    </lineage>
</organism>
<comment type="similarity">
    <text evidence="2">In the central section; belongs to the CRISPR-associated helicase Cas3 family.</text>
</comment>
<comment type="similarity">
    <text evidence="1">In the N-terminal section; belongs to the CRISPR-associated nuclease Cas3-HD family.</text>
</comment>
<keyword evidence="7" id="KW-0067">ATP-binding</keyword>
<dbReference type="SMART" id="SM00487">
    <property type="entry name" value="DEXDc"/>
    <property type="match status" value="1"/>
</dbReference>
<gene>
    <name evidence="11" type="ORF">SAMN05444921_13623</name>
</gene>